<dbReference type="GO" id="GO:0016881">
    <property type="term" value="F:acid-amino acid ligase activity"/>
    <property type="evidence" value="ECO:0007669"/>
    <property type="project" value="TreeGrafter"/>
</dbReference>
<dbReference type="EMBL" id="LR721781">
    <property type="protein sequence ID" value="VVW17802.1"/>
    <property type="molecule type" value="Genomic_DNA"/>
</dbReference>
<dbReference type="Pfam" id="PF03321">
    <property type="entry name" value="GH3"/>
    <property type="match status" value="1"/>
</dbReference>
<name>A0A5K1BTU4_9MAGN</name>
<sequence length="105" mass="11957">MSASGRDVELLEFIEEATKNADDVQKRVLAEILSQNARTEYLQQRCDLGGSIDRQTFKAKVPMVTYDDLKPDILRIASTPLLSAQLYAFALAFITLIHERFVYPY</sequence>
<dbReference type="InterPro" id="IPR004993">
    <property type="entry name" value="GH3"/>
</dbReference>
<evidence type="ECO:0000313" key="1">
    <source>
        <dbReference type="EMBL" id="VVW17802.1"/>
    </source>
</evidence>
<dbReference type="AlphaFoldDB" id="A0A5K1BTU4"/>
<organism evidence="1">
    <name type="scientific">Nymphaea colorata</name>
    <name type="common">pocket water lily</name>
    <dbReference type="NCBI Taxonomy" id="210225"/>
    <lineage>
        <taxon>Eukaryota</taxon>
        <taxon>Viridiplantae</taxon>
        <taxon>Streptophyta</taxon>
        <taxon>Embryophyta</taxon>
        <taxon>Tracheophyta</taxon>
        <taxon>Spermatophyta</taxon>
        <taxon>Magnoliopsida</taxon>
        <taxon>Nymphaeales</taxon>
        <taxon>Nymphaeaceae</taxon>
        <taxon>Nymphaea</taxon>
    </lineage>
</organism>
<dbReference type="PANTHER" id="PTHR31901">
    <property type="entry name" value="GH3 DOMAIN-CONTAINING PROTEIN"/>
    <property type="match status" value="1"/>
</dbReference>
<reference evidence="1" key="1">
    <citation type="submission" date="2019-09" db="EMBL/GenBank/DDBJ databases">
        <authorList>
            <person name="Zhang L."/>
        </authorList>
    </citation>
    <scope>NUCLEOTIDE SEQUENCE</scope>
</reference>
<gene>
    <name evidence="1" type="ORF">NYM_LOCUS15650</name>
</gene>
<dbReference type="GO" id="GO:0005737">
    <property type="term" value="C:cytoplasm"/>
    <property type="evidence" value="ECO:0007669"/>
    <property type="project" value="TreeGrafter"/>
</dbReference>
<dbReference type="PANTHER" id="PTHR31901:SF96">
    <property type="entry name" value="INDOLE-3-ACETIC ACID-AMIDO SYNTHETASE GH3.1-RELATED"/>
    <property type="match status" value="1"/>
</dbReference>
<protein>
    <submittedName>
        <fullName evidence="1">Uncharacterized protein</fullName>
    </submittedName>
</protein>
<accession>A0A5K1BTU4</accession>
<proteinExistence type="predicted"/>
<dbReference type="Gramene" id="NC3G0223450.1">
    <property type="protein sequence ID" value="NC3G0223450.1:cds"/>
    <property type="gene ID" value="NC3G0223450"/>
</dbReference>